<evidence type="ECO:0000313" key="1">
    <source>
        <dbReference type="EMBL" id="PSR28087.1"/>
    </source>
</evidence>
<name>A0A2T2X0S5_SULTH</name>
<dbReference type="EMBL" id="PXYX01000008">
    <property type="protein sequence ID" value="PSR28087.1"/>
    <property type="molecule type" value="Genomic_DNA"/>
</dbReference>
<reference evidence="1 2" key="1">
    <citation type="journal article" date="2014" name="BMC Genomics">
        <title>Comparison of environmental and isolate Sulfobacillus genomes reveals diverse carbon, sulfur, nitrogen, and hydrogen metabolisms.</title>
        <authorList>
            <person name="Justice N.B."/>
            <person name="Norman A."/>
            <person name="Brown C.T."/>
            <person name="Singh A."/>
            <person name="Thomas B.C."/>
            <person name="Banfield J.F."/>
        </authorList>
    </citation>
    <scope>NUCLEOTIDE SEQUENCE [LARGE SCALE GENOMIC DNA]</scope>
    <source>
        <strain evidence="1">AMDSBA5</strain>
    </source>
</reference>
<proteinExistence type="predicted"/>
<comment type="caution">
    <text evidence="1">The sequence shown here is derived from an EMBL/GenBank/DDBJ whole genome shotgun (WGS) entry which is preliminary data.</text>
</comment>
<dbReference type="AlphaFoldDB" id="A0A2T2X0S5"/>
<protein>
    <recommendedName>
        <fullName evidence="3">SinR family protein</fullName>
    </recommendedName>
</protein>
<evidence type="ECO:0000313" key="2">
    <source>
        <dbReference type="Proteomes" id="UP000242705"/>
    </source>
</evidence>
<organism evidence="1 2">
    <name type="scientific">Sulfobacillus thermosulfidooxidans</name>
    <dbReference type="NCBI Taxonomy" id="28034"/>
    <lineage>
        <taxon>Bacteria</taxon>
        <taxon>Bacillati</taxon>
        <taxon>Bacillota</taxon>
        <taxon>Clostridia</taxon>
        <taxon>Eubacteriales</taxon>
        <taxon>Clostridiales Family XVII. Incertae Sedis</taxon>
        <taxon>Sulfobacillus</taxon>
    </lineage>
</organism>
<gene>
    <name evidence="1" type="ORF">C7B47_06345</name>
</gene>
<dbReference type="Proteomes" id="UP000242705">
    <property type="component" value="Unassembled WGS sequence"/>
</dbReference>
<sequence length="98" mass="11694">MAQYCVTYDIRGNDPEDYRHLIDHLKSYPSWWHHLESTWLIKSEDTAKEVLRKCLRYVPHHMEILVIEVGTTWAGAGFEDEGCYNWLWKNLSSRVEKP</sequence>
<accession>A0A2T2X0S5</accession>
<evidence type="ECO:0008006" key="3">
    <source>
        <dbReference type="Google" id="ProtNLM"/>
    </source>
</evidence>